<protein>
    <submittedName>
        <fullName evidence="3">Fibromodulin</fullName>
    </submittedName>
</protein>
<dbReference type="PANTHER" id="PTHR45712:SF31">
    <property type="entry name" value="PODOCAN"/>
    <property type="match status" value="1"/>
</dbReference>
<keyword evidence="4" id="KW-1185">Reference proteome</keyword>
<dbReference type="PANTHER" id="PTHR45712">
    <property type="entry name" value="AGAP008170-PA"/>
    <property type="match status" value="1"/>
</dbReference>
<evidence type="ECO:0000313" key="3">
    <source>
        <dbReference type="EMBL" id="RCK62495.1"/>
    </source>
</evidence>
<sequence>MPKVILPPEIIYKIFKLLPHSLLADLLRISEIRPYAYSVLYRVVTVVTMAIGAELFGRFPTMMNLEDGSNYTVIDGALASSHVVSHDDLVAMVKDGRASYIKLITFRTPMALLDLHMKYPSALRSMKISVSFDEYIFERNGPFGIGWALKQLQRLPYNITEFRSFPHVETIQSADELATGPPGDKYNLMKELGTFENLTTLQLGTEIDLSAIRYIPRTVTNLDCDVCLPDDAVSHQLDFPRGLIFLTIGRRTWDDRRHVIDLGHLVELVELRTDFDSVSLFVLPRNLETMVAFGGMNIDLVSAQCPFLKVFCCVGPCLSEQLCELPGQLKALRVSGPVIDSVASVDKDKLCGGHKRKKRKTEEASEVVKFPADLLSLRIEVSPQKPRKLFSDAPEARLNKLATLYLEDMTTLRDIGPLPRFLKTLHITACREIEFLDLGRLLVLTHLSISRLPQENFEYEMPASLTTFEIEYCNFESVRIKAKNLECLVIRRCYIEELNDSVLSIPSCIKALDLSHNRIKTIDPQFRFPEGLEKLSLLQNELSGVPEQFTFPSTLECLYLQKNNFSGNFAFANLKLNKCPKLKILNLARSKLLNGGEPTSLIRLYDFPKSLISLSLEGCDARVIAGDFTYFPHLEQLDVSRVEGVVGPFHMSCDDSAYLPDSIRRIWIMTKCFDSETFSKFALMVQSKPNFEFLQILRVSSFGELTIPVLQISKNGISQALPKDFSELFHLLPKVT</sequence>
<comment type="caution">
    <text evidence="3">The sequence shown here is derived from an EMBL/GenBank/DDBJ whole genome shotgun (WGS) entry which is preliminary data.</text>
</comment>
<dbReference type="EMBL" id="QLNQ01000025">
    <property type="protein sequence ID" value="RCK62495.1"/>
    <property type="molecule type" value="Genomic_DNA"/>
</dbReference>
<name>A0A367Y9F7_9ASCO</name>
<dbReference type="PROSITE" id="PS51450">
    <property type="entry name" value="LRR"/>
    <property type="match status" value="1"/>
</dbReference>
<evidence type="ECO:0000256" key="2">
    <source>
        <dbReference type="ARBA" id="ARBA00022737"/>
    </source>
</evidence>
<organism evidence="3 4">
    <name type="scientific">Candida viswanathii</name>
    <dbReference type="NCBI Taxonomy" id="5486"/>
    <lineage>
        <taxon>Eukaryota</taxon>
        <taxon>Fungi</taxon>
        <taxon>Dikarya</taxon>
        <taxon>Ascomycota</taxon>
        <taxon>Saccharomycotina</taxon>
        <taxon>Pichiomycetes</taxon>
        <taxon>Debaryomycetaceae</taxon>
        <taxon>Candida/Lodderomyces clade</taxon>
        <taxon>Candida</taxon>
    </lineage>
</organism>
<dbReference type="Gene3D" id="3.80.10.10">
    <property type="entry name" value="Ribonuclease Inhibitor"/>
    <property type="match status" value="1"/>
</dbReference>
<dbReference type="AlphaFoldDB" id="A0A367Y9F7"/>
<dbReference type="InterPro" id="IPR032675">
    <property type="entry name" value="LRR_dom_sf"/>
</dbReference>
<evidence type="ECO:0000313" key="4">
    <source>
        <dbReference type="Proteomes" id="UP000253472"/>
    </source>
</evidence>
<keyword evidence="1" id="KW-0433">Leucine-rich repeat</keyword>
<dbReference type="InterPro" id="IPR050333">
    <property type="entry name" value="SLRP"/>
</dbReference>
<dbReference type="OrthoDB" id="5273213at2759"/>
<dbReference type="Proteomes" id="UP000253472">
    <property type="component" value="Unassembled WGS sequence"/>
</dbReference>
<proteinExistence type="predicted"/>
<dbReference type="SUPFAM" id="SSF52058">
    <property type="entry name" value="L domain-like"/>
    <property type="match status" value="1"/>
</dbReference>
<gene>
    <name evidence="3" type="primary">Fmod</name>
    <name evidence="3" type="ORF">Cantr_09445</name>
</gene>
<evidence type="ECO:0000256" key="1">
    <source>
        <dbReference type="ARBA" id="ARBA00022614"/>
    </source>
</evidence>
<dbReference type="STRING" id="5486.A0A367Y9F7"/>
<dbReference type="InterPro" id="IPR001611">
    <property type="entry name" value="Leu-rich_rpt"/>
</dbReference>
<accession>A0A367Y9F7</accession>
<keyword evidence="2" id="KW-0677">Repeat</keyword>
<reference evidence="3 4" key="1">
    <citation type="submission" date="2018-06" db="EMBL/GenBank/DDBJ databases">
        <title>Whole genome sequencing of Candida tropicalis (genome annotated by CSBL at Korea University).</title>
        <authorList>
            <person name="Ahn J."/>
        </authorList>
    </citation>
    <scope>NUCLEOTIDE SEQUENCE [LARGE SCALE GENOMIC DNA]</scope>
    <source>
        <strain evidence="3 4">ATCC 20962</strain>
    </source>
</reference>